<protein>
    <submittedName>
        <fullName evidence="8">Acyl-CoA dehydrogenase family protein</fullName>
    </submittedName>
</protein>
<evidence type="ECO:0000256" key="1">
    <source>
        <dbReference type="ARBA" id="ARBA00001974"/>
    </source>
</evidence>
<evidence type="ECO:0000256" key="3">
    <source>
        <dbReference type="ARBA" id="ARBA00022630"/>
    </source>
</evidence>
<organism evidence="8 9">
    <name type="scientific">Actinocorallia aurantiaca</name>
    <dbReference type="NCBI Taxonomy" id="46204"/>
    <lineage>
        <taxon>Bacteria</taxon>
        <taxon>Bacillati</taxon>
        <taxon>Actinomycetota</taxon>
        <taxon>Actinomycetes</taxon>
        <taxon>Streptosporangiales</taxon>
        <taxon>Thermomonosporaceae</taxon>
        <taxon>Actinocorallia</taxon>
    </lineage>
</organism>
<dbReference type="Gene3D" id="1.20.140.10">
    <property type="entry name" value="Butyryl-CoA Dehydrogenase, subunit A, domain 3"/>
    <property type="match status" value="1"/>
</dbReference>
<feature type="domain" description="Acyl-CoA dehydrogenase/oxidase C-terminal" evidence="6">
    <location>
        <begin position="218"/>
        <end position="338"/>
    </location>
</feature>
<reference evidence="8 9" key="1">
    <citation type="journal article" date="2019" name="Int. J. Syst. Evol. Microbiol.">
        <title>The Global Catalogue of Microorganisms (GCM) 10K type strain sequencing project: providing services to taxonomists for standard genome sequencing and annotation.</title>
        <authorList>
            <consortium name="The Broad Institute Genomics Platform"/>
            <consortium name="The Broad Institute Genome Sequencing Center for Infectious Disease"/>
            <person name="Wu L."/>
            <person name="Ma J."/>
        </authorList>
    </citation>
    <scope>NUCLEOTIDE SEQUENCE [LARGE SCALE GENOMIC DNA]</scope>
    <source>
        <strain evidence="8 9">JCM 8201</strain>
    </source>
</reference>
<keyword evidence="4" id="KW-0274">FAD</keyword>
<evidence type="ECO:0000256" key="2">
    <source>
        <dbReference type="ARBA" id="ARBA00009347"/>
    </source>
</evidence>
<dbReference type="SUPFAM" id="SSF56645">
    <property type="entry name" value="Acyl-CoA dehydrogenase NM domain-like"/>
    <property type="match status" value="1"/>
</dbReference>
<evidence type="ECO:0000256" key="4">
    <source>
        <dbReference type="ARBA" id="ARBA00022827"/>
    </source>
</evidence>
<keyword evidence="3" id="KW-0285">Flavoprotein</keyword>
<dbReference type="InterPro" id="IPR046373">
    <property type="entry name" value="Acyl-CoA_Oxase/DH_mid-dom_sf"/>
</dbReference>
<dbReference type="CDD" id="cd00567">
    <property type="entry name" value="ACAD"/>
    <property type="match status" value="1"/>
</dbReference>
<dbReference type="SUPFAM" id="SSF47203">
    <property type="entry name" value="Acyl-CoA dehydrogenase C-terminal domain-like"/>
    <property type="match status" value="1"/>
</dbReference>
<feature type="domain" description="Acyl-CoA dehydrogenase/oxidase N-terminal" evidence="7">
    <location>
        <begin position="7"/>
        <end position="116"/>
    </location>
</feature>
<evidence type="ECO:0000259" key="7">
    <source>
        <dbReference type="Pfam" id="PF02771"/>
    </source>
</evidence>
<dbReference type="Pfam" id="PF02771">
    <property type="entry name" value="Acyl-CoA_dh_N"/>
    <property type="match status" value="1"/>
</dbReference>
<accession>A0ABN3U9K2</accession>
<keyword evidence="9" id="KW-1185">Reference proteome</keyword>
<name>A0ABN3U9K2_9ACTN</name>
<evidence type="ECO:0000313" key="8">
    <source>
        <dbReference type="EMBL" id="GAA2727433.1"/>
    </source>
</evidence>
<sequence>MDFTLGEELEEVRGLARQIFTDYATADRLRAAEQSGSGVDDGLWKALGDAGLLGIALPEEDGGAGLGVGGLCVLLEEQGRTVAPAPVWPALVAGLTIAKHGDAAQREALLPGLAEGAERVTVALEEFSPADPADPRCSAVPDGDGWRLTGVKAVVPSAVGAKYVLVTARTESGPGVFVVEASAPGTEWEWTRTTTHDAAGNLTLEGVPARALGEGALRTILDLTRVAVTAVQAGVADGAMRLAASYLSEREQFGRPLATFQAVQHQLADTYIEIEAMQACLWKAVSLLEAGEDAAAAALTAKWWADEGGLNAVHRAQHLHGGIGVDVDYPMHRYFLWGKQLSGVLGGASADLAELGDLLAGAAS</sequence>
<proteinExistence type="inferred from homology"/>
<dbReference type="PANTHER" id="PTHR43884">
    <property type="entry name" value="ACYL-COA DEHYDROGENASE"/>
    <property type="match status" value="1"/>
</dbReference>
<dbReference type="InterPro" id="IPR037069">
    <property type="entry name" value="AcylCoA_DH/ox_N_sf"/>
</dbReference>
<dbReference type="Gene3D" id="1.10.540.10">
    <property type="entry name" value="Acyl-CoA dehydrogenase/oxidase, N-terminal domain"/>
    <property type="match status" value="1"/>
</dbReference>
<comment type="caution">
    <text evidence="8">The sequence shown here is derived from an EMBL/GenBank/DDBJ whole genome shotgun (WGS) entry which is preliminary data.</text>
</comment>
<comment type="cofactor">
    <cofactor evidence="1">
        <name>FAD</name>
        <dbReference type="ChEBI" id="CHEBI:57692"/>
    </cofactor>
</comment>
<dbReference type="PANTHER" id="PTHR43884:SF20">
    <property type="entry name" value="ACYL-COA DEHYDROGENASE FADE28"/>
    <property type="match status" value="1"/>
</dbReference>
<dbReference type="Pfam" id="PF00441">
    <property type="entry name" value="Acyl-CoA_dh_1"/>
    <property type="match status" value="1"/>
</dbReference>
<dbReference type="InterPro" id="IPR036250">
    <property type="entry name" value="AcylCo_DH-like_C"/>
</dbReference>
<evidence type="ECO:0000313" key="9">
    <source>
        <dbReference type="Proteomes" id="UP001501842"/>
    </source>
</evidence>
<dbReference type="RefSeq" id="WP_344451321.1">
    <property type="nucleotide sequence ID" value="NZ_BAAATZ010000012.1"/>
</dbReference>
<evidence type="ECO:0000256" key="5">
    <source>
        <dbReference type="ARBA" id="ARBA00023002"/>
    </source>
</evidence>
<dbReference type="InterPro" id="IPR009075">
    <property type="entry name" value="AcylCo_DH/oxidase_C"/>
</dbReference>
<dbReference type="InterPro" id="IPR009100">
    <property type="entry name" value="AcylCoA_DH/oxidase_NM_dom_sf"/>
</dbReference>
<gene>
    <name evidence="8" type="ORF">GCM10010439_33390</name>
</gene>
<comment type="similarity">
    <text evidence="2">Belongs to the acyl-CoA dehydrogenase family.</text>
</comment>
<evidence type="ECO:0000259" key="6">
    <source>
        <dbReference type="Pfam" id="PF00441"/>
    </source>
</evidence>
<dbReference type="Proteomes" id="UP001501842">
    <property type="component" value="Unassembled WGS sequence"/>
</dbReference>
<dbReference type="EMBL" id="BAAATZ010000012">
    <property type="protein sequence ID" value="GAA2727433.1"/>
    <property type="molecule type" value="Genomic_DNA"/>
</dbReference>
<dbReference type="Gene3D" id="2.40.110.10">
    <property type="entry name" value="Butyryl-CoA Dehydrogenase, subunit A, domain 2"/>
    <property type="match status" value="1"/>
</dbReference>
<dbReference type="InterPro" id="IPR013786">
    <property type="entry name" value="AcylCoA_DH/ox_N"/>
</dbReference>
<keyword evidence="5" id="KW-0560">Oxidoreductase</keyword>